<dbReference type="EMBL" id="CM020619">
    <property type="protein sequence ID" value="KAK1865026.1"/>
    <property type="molecule type" value="Genomic_DNA"/>
</dbReference>
<sequence length="411" mass="41090">MPSYHPTFSTCPPPLVPLALLPPSLPIPLLLLVFAATMVLPAGHRSPAVGAFLAAPPAGAALSTAAARRWRPPAATGGPCACPSRRPAGGASHWGHPRVAAMRMARGGHNADAAAAAAAAAAATAAASTTSATPLPITSPAASTAATSPSPVRAMVAAAFAAAALVFGSPRPATAGAAAAAIPRTSRDSNAGGDVGTATATLLAVTGAAVVLRVISARREDPEAEAARVAAECERLAREEASRAIRTQRLEMEILDDEDEDGSEGADGLASGLGGEDLLSALRKRVAGMDDAGAGKDGEDGGVDGETEEEAAARRGEEADRLRLQQQLQSDVDREMRRGREQAQGRPLAGAGVGGGLGMGLEDDGTDAGDKADDGDEGGDADDGGEGGTAADQARRDMLRRGASARPPPLT</sequence>
<reference evidence="1" key="1">
    <citation type="submission" date="2019-11" db="EMBL/GenBank/DDBJ databases">
        <title>Nori genome reveals adaptations in red seaweeds to the harsh intertidal environment.</title>
        <authorList>
            <person name="Wang D."/>
            <person name="Mao Y."/>
        </authorList>
    </citation>
    <scope>NUCLEOTIDE SEQUENCE</scope>
    <source>
        <tissue evidence="1">Gametophyte</tissue>
    </source>
</reference>
<protein>
    <submittedName>
        <fullName evidence="1">Uncharacterized protein</fullName>
    </submittedName>
</protein>
<comment type="caution">
    <text evidence="1">The sequence shown here is derived from an EMBL/GenBank/DDBJ whole genome shotgun (WGS) entry which is preliminary data.</text>
</comment>
<name>A0ACC3C5K4_PYRYE</name>
<keyword evidence="2" id="KW-1185">Reference proteome</keyword>
<accession>A0ACC3C5K4</accession>
<evidence type="ECO:0000313" key="2">
    <source>
        <dbReference type="Proteomes" id="UP000798662"/>
    </source>
</evidence>
<dbReference type="Proteomes" id="UP000798662">
    <property type="component" value="Chromosome 2"/>
</dbReference>
<organism evidence="1 2">
    <name type="scientific">Pyropia yezoensis</name>
    <name type="common">Susabi-nori</name>
    <name type="synonym">Porphyra yezoensis</name>
    <dbReference type="NCBI Taxonomy" id="2788"/>
    <lineage>
        <taxon>Eukaryota</taxon>
        <taxon>Rhodophyta</taxon>
        <taxon>Bangiophyceae</taxon>
        <taxon>Bangiales</taxon>
        <taxon>Bangiaceae</taxon>
        <taxon>Pyropia</taxon>
    </lineage>
</organism>
<evidence type="ECO:0000313" key="1">
    <source>
        <dbReference type="EMBL" id="KAK1865026.1"/>
    </source>
</evidence>
<gene>
    <name evidence="1" type="ORF">I4F81_007562</name>
</gene>
<proteinExistence type="predicted"/>